<evidence type="ECO:0000313" key="8">
    <source>
        <dbReference type="EMBL" id="PIO61885.1"/>
    </source>
</evidence>
<organism evidence="8 9">
    <name type="scientific">Teladorsagia circumcincta</name>
    <name type="common">Brown stomach worm</name>
    <name type="synonym">Ostertagia circumcincta</name>
    <dbReference type="NCBI Taxonomy" id="45464"/>
    <lineage>
        <taxon>Eukaryota</taxon>
        <taxon>Metazoa</taxon>
        <taxon>Ecdysozoa</taxon>
        <taxon>Nematoda</taxon>
        <taxon>Chromadorea</taxon>
        <taxon>Rhabditida</taxon>
        <taxon>Rhabditina</taxon>
        <taxon>Rhabditomorpha</taxon>
        <taxon>Strongyloidea</taxon>
        <taxon>Trichostrongylidae</taxon>
        <taxon>Teladorsagia</taxon>
    </lineage>
</organism>
<dbReference type="PANTHER" id="PTHR11616">
    <property type="entry name" value="SODIUM/CHLORIDE DEPENDENT TRANSPORTER"/>
    <property type="match status" value="1"/>
</dbReference>
<keyword evidence="5 7" id="KW-1133">Transmembrane helix</keyword>
<dbReference type="Pfam" id="PF00209">
    <property type="entry name" value="SNF"/>
    <property type="match status" value="1"/>
</dbReference>
<dbReference type="GO" id="GO:0005332">
    <property type="term" value="F:gamma-aminobutyric acid:sodium:chloride symporter activity"/>
    <property type="evidence" value="ECO:0007669"/>
    <property type="project" value="TreeGrafter"/>
</dbReference>
<gene>
    <name evidence="8" type="ORF">TELCIR_16576</name>
</gene>
<evidence type="ECO:0000256" key="2">
    <source>
        <dbReference type="ARBA" id="ARBA00022448"/>
    </source>
</evidence>
<accession>A0A2G9TVD2</accession>
<evidence type="ECO:0008006" key="10">
    <source>
        <dbReference type="Google" id="ProtNLM"/>
    </source>
</evidence>
<dbReference type="AlphaFoldDB" id="A0A2G9TVD2"/>
<evidence type="ECO:0000256" key="6">
    <source>
        <dbReference type="ARBA" id="ARBA00023136"/>
    </source>
</evidence>
<sequence>VTSTAPYLIIIALFIRGITLKGAGVGVYHFLGKPDMTKLLKRETWIAALVQTCYAMEVGYGGILTMASYNRRSNNCYRSGFYWFTVYDSFAGSSSACFIITLELILFIYVYELVECAWVLEKKELAHFVAGGSATKTSDPDY</sequence>
<dbReference type="PROSITE" id="PS50267">
    <property type="entry name" value="NA_NEUROTRAN_SYMP_3"/>
    <property type="match status" value="1"/>
</dbReference>
<dbReference type="InterPro" id="IPR000175">
    <property type="entry name" value="Na/ntran_symport"/>
</dbReference>
<feature type="transmembrane region" description="Helical" evidence="7">
    <location>
        <begin position="6"/>
        <end position="32"/>
    </location>
</feature>
<evidence type="ECO:0000256" key="3">
    <source>
        <dbReference type="ARBA" id="ARBA00022692"/>
    </source>
</evidence>
<reference evidence="8 9" key="1">
    <citation type="submission" date="2015-09" db="EMBL/GenBank/DDBJ databases">
        <title>Draft genome of the parasitic nematode Teladorsagia circumcincta isolate WARC Sus (inbred).</title>
        <authorList>
            <person name="Mitreva M."/>
        </authorList>
    </citation>
    <scope>NUCLEOTIDE SEQUENCE [LARGE SCALE GENOMIC DNA]</scope>
    <source>
        <strain evidence="8 9">S</strain>
    </source>
</reference>
<dbReference type="OrthoDB" id="6581954at2759"/>
<feature type="non-terminal residue" evidence="8">
    <location>
        <position position="1"/>
    </location>
</feature>
<dbReference type="InterPro" id="IPR037272">
    <property type="entry name" value="SNS_sf"/>
</dbReference>
<keyword evidence="4" id="KW-0769">Symport</keyword>
<dbReference type="GO" id="GO:0043005">
    <property type="term" value="C:neuron projection"/>
    <property type="evidence" value="ECO:0007669"/>
    <property type="project" value="TreeGrafter"/>
</dbReference>
<feature type="transmembrane region" description="Helical" evidence="7">
    <location>
        <begin position="44"/>
        <end position="69"/>
    </location>
</feature>
<protein>
    <recommendedName>
        <fullName evidence="10">Sodium:neurotransmitter symporter family protein</fullName>
    </recommendedName>
</protein>
<evidence type="ECO:0000256" key="1">
    <source>
        <dbReference type="ARBA" id="ARBA00004141"/>
    </source>
</evidence>
<keyword evidence="9" id="KW-1185">Reference proteome</keyword>
<dbReference type="Proteomes" id="UP000230423">
    <property type="component" value="Unassembled WGS sequence"/>
</dbReference>
<evidence type="ECO:0000256" key="4">
    <source>
        <dbReference type="ARBA" id="ARBA00022847"/>
    </source>
</evidence>
<proteinExistence type="predicted"/>
<evidence type="ECO:0000256" key="7">
    <source>
        <dbReference type="SAM" id="Phobius"/>
    </source>
</evidence>
<keyword evidence="6 7" id="KW-0472">Membrane</keyword>
<keyword evidence="2" id="KW-0813">Transport</keyword>
<comment type="subcellular location">
    <subcellularLocation>
        <location evidence="1">Membrane</location>
        <topology evidence="1">Multi-pass membrane protein</topology>
    </subcellularLocation>
</comment>
<keyword evidence="3 7" id="KW-0812">Transmembrane</keyword>
<evidence type="ECO:0000256" key="5">
    <source>
        <dbReference type="ARBA" id="ARBA00022989"/>
    </source>
</evidence>
<dbReference type="SUPFAM" id="SSF161070">
    <property type="entry name" value="SNF-like"/>
    <property type="match status" value="1"/>
</dbReference>
<name>A0A2G9TVD2_TELCI</name>
<dbReference type="GO" id="GO:0005886">
    <property type="term" value="C:plasma membrane"/>
    <property type="evidence" value="ECO:0007669"/>
    <property type="project" value="TreeGrafter"/>
</dbReference>
<feature type="transmembrane region" description="Helical" evidence="7">
    <location>
        <begin position="89"/>
        <end position="114"/>
    </location>
</feature>
<evidence type="ECO:0000313" key="9">
    <source>
        <dbReference type="Proteomes" id="UP000230423"/>
    </source>
</evidence>
<dbReference type="PANTHER" id="PTHR11616:SF326">
    <property type="entry name" value="SODIUM-DEPENDENT TRANSPORTER SNF-5"/>
    <property type="match status" value="1"/>
</dbReference>
<dbReference type="EMBL" id="KZ352862">
    <property type="protein sequence ID" value="PIO61885.1"/>
    <property type="molecule type" value="Genomic_DNA"/>
</dbReference>